<dbReference type="AlphaFoldDB" id="A0A3S3ZRX3"/>
<evidence type="ECO:0000313" key="1">
    <source>
        <dbReference type="EMBL" id="RVW06893.1"/>
    </source>
</evidence>
<name>A0A3S3ZRX3_9NOCA</name>
<evidence type="ECO:0000313" key="2">
    <source>
        <dbReference type="Proteomes" id="UP000286208"/>
    </source>
</evidence>
<proteinExistence type="predicted"/>
<comment type="caution">
    <text evidence="1">The sequence shown here is derived from an EMBL/GenBank/DDBJ whole genome shotgun (WGS) entry which is preliminary data.</text>
</comment>
<keyword evidence="2" id="KW-1185">Reference proteome</keyword>
<dbReference type="Proteomes" id="UP000286208">
    <property type="component" value="Unassembled WGS sequence"/>
</dbReference>
<dbReference type="EMBL" id="RKLP01000016">
    <property type="protein sequence ID" value="RVW06893.1"/>
    <property type="molecule type" value="Genomic_DNA"/>
</dbReference>
<gene>
    <name evidence="1" type="ORF">EGT67_24270</name>
</gene>
<reference evidence="1 2" key="1">
    <citation type="submission" date="2018-11" db="EMBL/GenBank/DDBJ databases">
        <title>Rhodococcus spongicola sp. nov. and Rhodococcus xishaensis sp. nov. from marine sponges.</title>
        <authorList>
            <person name="Li L."/>
            <person name="Lin H.W."/>
        </authorList>
    </citation>
    <scope>NUCLEOTIDE SEQUENCE [LARGE SCALE GENOMIC DNA]</scope>
    <source>
        <strain evidence="1 2">CCTCC AB2014297</strain>
    </source>
</reference>
<organism evidence="1 2">
    <name type="scientific">Prescottella agglutinans</name>
    <dbReference type="NCBI Taxonomy" id="1644129"/>
    <lineage>
        <taxon>Bacteria</taxon>
        <taxon>Bacillati</taxon>
        <taxon>Actinomycetota</taxon>
        <taxon>Actinomycetes</taxon>
        <taxon>Mycobacteriales</taxon>
        <taxon>Nocardiaceae</taxon>
        <taxon>Prescottella</taxon>
    </lineage>
</organism>
<protein>
    <submittedName>
        <fullName evidence="1">Uncharacterized protein</fullName>
    </submittedName>
</protein>
<sequence length="113" mass="12227">MLSVADIERSVRIRFASQLATCREVLEHRSRRGHLHCGRYPGRTEVDGHAISLPEVKVWAGASYQEVDDLGSFAAGADPVVVRIHVQGYPGSCATLGDAKGERIPLSVNESEG</sequence>
<accession>A0A3S3ZRX3</accession>